<feature type="domain" description="Topo IA-type catalytic" evidence="13">
    <location>
        <begin position="187"/>
        <end position="627"/>
    </location>
</feature>
<feature type="site" description="Interaction with DNA" evidence="10">
    <location>
        <position position="206"/>
    </location>
</feature>
<keyword evidence="15" id="KW-1185">Reference proteome</keyword>
<dbReference type="HAMAP" id="MF_00952">
    <property type="entry name" value="Topoisom_1_prok"/>
    <property type="match status" value="1"/>
</dbReference>
<keyword evidence="3" id="KW-0479">Metal-binding</keyword>
<evidence type="ECO:0000256" key="2">
    <source>
        <dbReference type="ARBA" id="ARBA00009446"/>
    </source>
</evidence>
<comment type="catalytic activity">
    <reaction evidence="1 10">
        <text>ATP-independent breakage of single-stranded DNA, followed by passage and rejoining.</text>
        <dbReference type="EC" id="5.6.2.1"/>
    </reaction>
</comment>
<feature type="site" description="Interaction with DNA" evidence="10">
    <location>
        <position position="198"/>
    </location>
</feature>
<evidence type="ECO:0000256" key="4">
    <source>
        <dbReference type="ARBA" id="ARBA00022771"/>
    </source>
</evidence>
<evidence type="ECO:0000256" key="8">
    <source>
        <dbReference type="ARBA" id="ARBA00023125"/>
    </source>
</evidence>
<comment type="subunit">
    <text evidence="10">Monomer.</text>
</comment>
<dbReference type="InterPro" id="IPR013825">
    <property type="entry name" value="Topo_IA_cen_sub2"/>
</dbReference>
<dbReference type="InterPro" id="IPR005733">
    <property type="entry name" value="TopoI_bac-type"/>
</dbReference>
<name>W0RPS3_9BACT</name>
<dbReference type="KEGG" id="gba:J421_3971"/>
<dbReference type="InterPro" id="IPR013824">
    <property type="entry name" value="Topo_IA_cen_sub1"/>
</dbReference>
<dbReference type="SMART" id="SM00437">
    <property type="entry name" value="TOP1Ac"/>
    <property type="match status" value="1"/>
</dbReference>
<dbReference type="InterPro" id="IPR003602">
    <property type="entry name" value="Topo_IA_DNA-bd_dom"/>
</dbReference>
<feature type="site" description="Interaction with DNA" evidence="10">
    <location>
        <position position="360"/>
    </location>
</feature>
<dbReference type="CDD" id="cd00186">
    <property type="entry name" value="TOP1Ac"/>
    <property type="match status" value="1"/>
</dbReference>
<evidence type="ECO:0000256" key="5">
    <source>
        <dbReference type="ARBA" id="ARBA00022833"/>
    </source>
</evidence>
<dbReference type="InterPro" id="IPR000380">
    <property type="entry name" value="Topo_IA"/>
</dbReference>
<dbReference type="InterPro" id="IPR006171">
    <property type="entry name" value="TOPRIM_dom"/>
</dbReference>
<dbReference type="EC" id="5.6.2.1" evidence="10"/>
<dbReference type="GO" id="GO:0003677">
    <property type="term" value="F:DNA binding"/>
    <property type="evidence" value="ECO:0007669"/>
    <property type="project" value="UniProtKB-KW"/>
</dbReference>
<feature type="compositionally biased region" description="Low complexity" evidence="11">
    <location>
        <begin position="11"/>
        <end position="28"/>
    </location>
</feature>
<evidence type="ECO:0000256" key="6">
    <source>
        <dbReference type="ARBA" id="ARBA00022842"/>
    </source>
</evidence>
<dbReference type="GO" id="GO:0003917">
    <property type="term" value="F:DNA topoisomerase type I (single strand cut, ATP-independent) activity"/>
    <property type="evidence" value="ECO:0007669"/>
    <property type="project" value="UniProtKB-UniRule"/>
</dbReference>
<dbReference type="InterPro" id="IPR013826">
    <property type="entry name" value="Topo_IA_cen_sub3"/>
</dbReference>
<dbReference type="Gene3D" id="3.40.50.140">
    <property type="match status" value="1"/>
</dbReference>
<feature type="site" description="Interaction with DNA" evidence="10">
    <location>
        <position position="201"/>
    </location>
</feature>
<evidence type="ECO:0000256" key="1">
    <source>
        <dbReference type="ARBA" id="ARBA00000213"/>
    </source>
</evidence>
<dbReference type="eggNOG" id="COG0550">
    <property type="taxonomic scope" value="Bacteria"/>
</dbReference>
<dbReference type="Gene3D" id="3.30.65.10">
    <property type="entry name" value="Bacterial Topoisomerase I, domain 1"/>
    <property type="match status" value="3"/>
</dbReference>
<evidence type="ECO:0000313" key="15">
    <source>
        <dbReference type="Proteomes" id="UP000019151"/>
    </source>
</evidence>
<keyword evidence="9 10" id="KW-0413">Isomerase</keyword>
<feature type="compositionally biased region" description="Basic and acidic residues" evidence="11">
    <location>
        <begin position="1"/>
        <end position="10"/>
    </location>
</feature>
<dbReference type="FunCoup" id="W0RPS3">
    <property type="interactions" value="362"/>
</dbReference>
<dbReference type="SMART" id="SM00436">
    <property type="entry name" value="TOP1Bc"/>
    <property type="match status" value="1"/>
</dbReference>
<feature type="region of interest" description="Disordered" evidence="11">
    <location>
        <begin position="396"/>
        <end position="418"/>
    </location>
</feature>
<comment type="function">
    <text evidence="10">Releases the supercoiling and torsional tension of DNA, which is introduced during the DNA replication and transcription, by transiently cleaving and rejoining one strand of the DNA duplex. Introduces a single-strand break via transesterification at a target site in duplex DNA. The scissile phosphodiester is attacked by the catalytic tyrosine of the enzyme, resulting in the formation of a DNA-(5'-phosphotyrosyl)-enzyme intermediate and the expulsion of a 3'-OH DNA strand. The free DNA strand then undergoes passage around the unbroken strand, thus removing DNA supercoils. Finally, in the religation step, the DNA 3'-OH attacks the covalent intermediate to expel the active-site tyrosine and restore the DNA phosphodiester backbone.</text>
</comment>
<dbReference type="PROSITE" id="PS50880">
    <property type="entry name" value="TOPRIM"/>
    <property type="match status" value="1"/>
</dbReference>
<dbReference type="NCBIfam" id="TIGR01051">
    <property type="entry name" value="topA_bact"/>
    <property type="match status" value="1"/>
</dbReference>
<dbReference type="InParanoid" id="W0RPS3"/>
<dbReference type="Gene3D" id="1.10.460.10">
    <property type="entry name" value="Topoisomerase I, domain 2"/>
    <property type="match status" value="1"/>
</dbReference>
<dbReference type="Pfam" id="PF01131">
    <property type="entry name" value="Topoisom_bac"/>
    <property type="match status" value="1"/>
</dbReference>
<keyword evidence="4" id="KW-0863">Zinc-finger</keyword>
<feature type="site" description="Interaction with DNA" evidence="10">
    <location>
        <position position="213"/>
    </location>
</feature>
<dbReference type="Proteomes" id="UP000019151">
    <property type="component" value="Chromosome"/>
</dbReference>
<dbReference type="PANTHER" id="PTHR42785">
    <property type="entry name" value="DNA TOPOISOMERASE, TYPE IA, CORE"/>
    <property type="match status" value="1"/>
</dbReference>
<evidence type="ECO:0000259" key="12">
    <source>
        <dbReference type="PROSITE" id="PS50880"/>
    </source>
</evidence>
<evidence type="ECO:0000256" key="3">
    <source>
        <dbReference type="ARBA" id="ARBA00022723"/>
    </source>
</evidence>
<feature type="active site" description="O-(5'-phospho-DNA)-tyrosine intermediate" evidence="10">
    <location>
        <position position="358"/>
    </location>
</feature>
<dbReference type="Gene3D" id="2.70.20.10">
    <property type="entry name" value="Topoisomerase I, domain 3"/>
    <property type="match status" value="1"/>
</dbReference>
<feature type="site" description="Interaction with DNA" evidence="10">
    <location>
        <position position="559"/>
    </location>
</feature>
<dbReference type="GO" id="GO:0005694">
    <property type="term" value="C:chromosome"/>
    <property type="evidence" value="ECO:0007669"/>
    <property type="project" value="InterPro"/>
</dbReference>
<comment type="similarity">
    <text evidence="2 10">Belongs to the type IA topoisomerase family.</text>
</comment>
<dbReference type="InterPro" id="IPR023405">
    <property type="entry name" value="Topo_IA_core_domain"/>
</dbReference>
<proteinExistence type="inferred from homology"/>
<dbReference type="SUPFAM" id="SSF56712">
    <property type="entry name" value="Prokaryotic type I DNA topoisomerase"/>
    <property type="match status" value="1"/>
</dbReference>
<dbReference type="STRING" id="861299.J421_3971"/>
<sequence>MPTKKKDTEPTKAAARKAAPAKATPAKATAKKATAKKAAAKRTLKYQPADDDEPSEPGSTSLVIVESPAKAKTIGKYLGRGYKVRATVGHVLDLPEKKLGIDIEGGFEPELVPIPGKEPVIADLKKNAKDAREVFIATDPDREGEAIGAHVVSVIKRKGGAPIRRVLFHEITKDGVQRAMAHATEINEKKVEAQQARRVLDRLVGYKASPILWKTVKKGLSAGRVQTVALRLIVEREREIRAFVPVEYWSVTALLEKNGQTFTAKLHHVDGKKPELPNEAAAANVLADLRGRRVFPVTDVKRRERRKNPSAPFTTSTLQQEAAKKLGFGSKRTMRLAQDLYEGIELGKDEGAVGLITYMRTDSSRVAESAAAEARDYLHTLFGQEYLAAGPQLYESSKSKNTQDAHEGVRPTDPRRRPDQVQRYLKEDQFKLYQLIWQRFMASQMAPAVFDTTTVDFELEGAPSTYLFRATGSVVKFQGFLALYREAREEGEAKALEDEQELPTLEVKEQVPVKEITPAQHFTQPPPRYSEASLVKELERLGIGRPSTYASIISVLADRRYVNLEQRRFFPTPLGETVEKVMVKKFPDVFNVAFTANMEEELDRVEEGEVSWQHVLDEFYTPFSATLNDNDLDQLIAEAHDLSALATEKCPDCGGRLVPKGGFFGPFVACENHPKNCKYTRPLKGEKKEAIVTDYLCHECGAPMLLRHGRSGDFLGCSRFPKCRGTRSVPTGVKCPKDGGDISERRSKARGKLFYGCENYPNCDFVVWDKPVPEVCPECGYVGAEAKSNKTRGAYRRCLKCGNEWDVQTPEEAEEPVAV</sequence>
<feature type="compositionally biased region" description="Basic residues" evidence="11">
    <location>
        <begin position="29"/>
        <end position="44"/>
    </location>
</feature>
<accession>W0RPS3</accession>
<dbReference type="GO" id="GO:0008270">
    <property type="term" value="F:zinc ion binding"/>
    <property type="evidence" value="ECO:0007669"/>
    <property type="project" value="UniProtKB-KW"/>
</dbReference>
<keyword evidence="8 10" id="KW-0238">DNA-binding</keyword>
<evidence type="ECO:0000313" key="14">
    <source>
        <dbReference type="EMBL" id="AHG91508.1"/>
    </source>
</evidence>
<dbReference type="InterPro" id="IPR013497">
    <property type="entry name" value="Topo_IA_cen"/>
</dbReference>
<feature type="compositionally biased region" description="Basic and acidic residues" evidence="11">
    <location>
        <begin position="397"/>
        <end position="418"/>
    </location>
</feature>
<dbReference type="Pfam" id="PF01751">
    <property type="entry name" value="Toprim"/>
    <property type="match status" value="1"/>
</dbReference>
<dbReference type="AlphaFoldDB" id="W0RPS3"/>
<keyword evidence="7 10" id="KW-0799">Topoisomerase</keyword>
<dbReference type="RefSeq" id="WP_025412955.1">
    <property type="nucleotide sequence ID" value="NZ_CP007128.1"/>
</dbReference>
<evidence type="ECO:0000256" key="7">
    <source>
        <dbReference type="ARBA" id="ARBA00023029"/>
    </source>
</evidence>
<protein>
    <recommendedName>
        <fullName evidence="10">DNA topoisomerase 1</fullName>
        <ecNumber evidence="10">5.6.2.1</ecNumber>
    </recommendedName>
    <alternativeName>
        <fullName evidence="10">DNA topoisomerase I</fullName>
    </alternativeName>
</protein>
<feature type="region of interest" description="Interaction with DNA" evidence="10">
    <location>
        <begin position="221"/>
        <end position="226"/>
    </location>
</feature>
<dbReference type="SUPFAM" id="SSF57783">
    <property type="entry name" value="Zinc beta-ribbon"/>
    <property type="match status" value="2"/>
</dbReference>
<gene>
    <name evidence="10" type="primary">topA</name>
    <name evidence="14" type="ORF">J421_3971</name>
</gene>
<dbReference type="InterPro" id="IPR034149">
    <property type="entry name" value="TOPRIM_TopoI"/>
</dbReference>
<keyword evidence="6" id="KW-0460">Magnesium</keyword>
<organism evidence="14 15">
    <name type="scientific">Gemmatirosa kalamazoonensis</name>
    <dbReference type="NCBI Taxonomy" id="861299"/>
    <lineage>
        <taxon>Bacteria</taxon>
        <taxon>Pseudomonadati</taxon>
        <taxon>Gemmatimonadota</taxon>
        <taxon>Gemmatimonadia</taxon>
        <taxon>Gemmatimonadales</taxon>
        <taxon>Gemmatimonadaceae</taxon>
        <taxon>Gemmatirosa</taxon>
    </lineage>
</organism>
<dbReference type="InterPro" id="IPR013498">
    <property type="entry name" value="Topo_IA_Znf"/>
</dbReference>
<dbReference type="PROSITE" id="PS52039">
    <property type="entry name" value="TOPO_IA_2"/>
    <property type="match status" value="1"/>
</dbReference>
<reference evidence="14 15" key="1">
    <citation type="journal article" date="2014" name="Genome Announc.">
        <title>Genome Sequence and Methylome of Soil Bacterium Gemmatirosa kalamazoonensis KBS708T, a Member of the Rarely Cultivated Gemmatimonadetes Phylum.</title>
        <authorList>
            <person name="Debruyn J.M."/>
            <person name="Radosevich M."/>
            <person name="Wommack K.E."/>
            <person name="Polson S.W."/>
            <person name="Hauser L.J."/>
            <person name="Fawaz M.N."/>
            <person name="Korlach J."/>
            <person name="Tsai Y.C."/>
        </authorList>
    </citation>
    <scope>NUCLEOTIDE SEQUENCE [LARGE SCALE GENOMIC DNA]</scope>
    <source>
        <strain evidence="14 15">KBS708</strain>
    </source>
</reference>
<feature type="domain" description="Toprim" evidence="12">
    <location>
        <begin position="60"/>
        <end position="172"/>
    </location>
</feature>
<feature type="site" description="Interaction with DNA" evidence="10">
    <location>
        <position position="197"/>
    </location>
</feature>
<dbReference type="CDD" id="cd03363">
    <property type="entry name" value="TOPRIM_TopoIA_TopoI"/>
    <property type="match status" value="1"/>
</dbReference>
<evidence type="ECO:0000259" key="13">
    <source>
        <dbReference type="PROSITE" id="PS52039"/>
    </source>
</evidence>
<feature type="region of interest" description="Disordered" evidence="11">
    <location>
        <begin position="1"/>
        <end position="62"/>
    </location>
</feature>
<dbReference type="EMBL" id="CP007128">
    <property type="protein sequence ID" value="AHG91508.1"/>
    <property type="molecule type" value="Genomic_DNA"/>
</dbReference>
<keyword evidence="5" id="KW-0862">Zinc</keyword>
<feature type="site" description="Interaction with DNA" evidence="10">
    <location>
        <position position="90"/>
    </location>
</feature>
<dbReference type="Gene3D" id="1.10.290.10">
    <property type="entry name" value="Topoisomerase I, domain 4"/>
    <property type="match status" value="1"/>
</dbReference>
<dbReference type="GO" id="GO:0006265">
    <property type="term" value="P:DNA topological change"/>
    <property type="evidence" value="ECO:0007669"/>
    <property type="project" value="UniProtKB-UniRule"/>
</dbReference>
<evidence type="ECO:0000256" key="9">
    <source>
        <dbReference type="ARBA" id="ARBA00023235"/>
    </source>
</evidence>
<dbReference type="HOGENOM" id="CLU_002929_4_3_0"/>
<dbReference type="OrthoDB" id="9804262at2"/>
<dbReference type="PRINTS" id="PR00417">
    <property type="entry name" value="PRTPISMRASEI"/>
</dbReference>
<dbReference type="PANTHER" id="PTHR42785:SF1">
    <property type="entry name" value="DNA TOPOISOMERASE"/>
    <property type="match status" value="1"/>
</dbReference>
<dbReference type="InterPro" id="IPR003601">
    <property type="entry name" value="Topo_IA_2"/>
</dbReference>
<dbReference type="SMART" id="SM00493">
    <property type="entry name" value="TOPRIM"/>
    <property type="match status" value="1"/>
</dbReference>
<evidence type="ECO:0000256" key="11">
    <source>
        <dbReference type="SAM" id="MobiDB-lite"/>
    </source>
</evidence>
<dbReference type="InterPro" id="IPR028612">
    <property type="entry name" value="Topoisom_1_IA"/>
</dbReference>
<dbReference type="Pfam" id="PF01396">
    <property type="entry name" value="Zn_ribbon_Top1"/>
    <property type="match status" value="3"/>
</dbReference>
<evidence type="ECO:0000256" key="10">
    <source>
        <dbReference type="HAMAP-Rule" id="MF_00952"/>
    </source>
</evidence>
<dbReference type="PATRIC" id="fig|861299.3.peg.4029"/>